<keyword evidence="2" id="KW-1185">Reference proteome</keyword>
<comment type="caution">
    <text evidence="1">The sequence shown here is derived from an EMBL/GenBank/DDBJ whole genome shotgun (WGS) entry which is preliminary data.</text>
</comment>
<evidence type="ECO:0000313" key="1">
    <source>
        <dbReference type="EMBL" id="KAJ0191710.1"/>
    </source>
</evidence>
<dbReference type="Proteomes" id="UP000235145">
    <property type="component" value="Unassembled WGS sequence"/>
</dbReference>
<dbReference type="AlphaFoldDB" id="A0A9R1WWK5"/>
<dbReference type="EMBL" id="NBSK02000008">
    <property type="protein sequence ID" value="KAJ0191710.1"/>
    <property type="molecule type" value="Genomic_DNA"/>
</dbReference>
<name>A0A9R1WWK5_LACSA</name>
<organism evidence="1 2">
    <name type="scientific">Lactuca sativa</name>
    <name type="common">Garden lettuce</name>
    <dbReference type="NCBI Taxonomy" id="4236"/>
    <lineage>
        <taxon>Eukaryota</taxon>
        <taxon>Viridiplantae</taxon>
        <taxon>Streptophyta</taxon>
        <taxon>Embryophyta</taxon>
        <taxon>Tracheophyta</taxon>
        <taxon>Spermatophyta</taxon>
        <taxon>Magnoliopsida</taxon>
        <taxon>eudicotyledons</taxon>
        <taxon>Gunneridae</taxon>
        <taxon>Pentapetalae</taxon>
        <taxon>asterids</taxon>
        <taxon>campanulids</taxon>
        <taxon>Asterales</taxon>
        <taxon>Asteraceae</taxon>
        <taxon>Cichorioideae</taxon>
        <taxon>Cichorieae</taxon>
        <taxon>Lactucinae</taxon>
        <taxon>Lactuca</taxon>
    </lineage>
</organism>
<proteinExistence type="predicted"/>
<gene>
    <name evidence="1" type="ORF">LSAT_V11C800451050</name>
</gene>
<reference evidence="1 2" key="1">
    <citation type="journal article" date="2017" name="Nat. Commun.">
        <title>Genome assembly with in vitro proximity ligation data and whole-genome triplication in lettuce.</title>
        <authorList>
            <person name="Reyes-Chin-Wo S."/>
            <person name="Wang Z."/>
            <person name="Yang X."/>
            <person name="Kozik A."/>
            <person name="Arikit S."/>
            <person name="Song C."/>
            <person name="Xia L."/>
            <person name="Froenicke L."/>
            <person name="Lavelle D.O."/>
            <person name="Truco M.J."/>
            <person name="Xia R."/>
            <person name="Zhu S."/>
            <person name="Xu C."/>
            <person name="Xu H."/>
            <person name="Xu X."/>
            <person name="Cox K."/>
            <person name="Korf I."/>
            <person name="Meyers B.C."/>
            <person name="Michelmore R.W."/>
        </authorList>
    </citation>
    <scope>NUCLEOTIDE SEQUENCE [LARGE SCALE GENOMIC DNA]</scope>
    <source>
        <strain evidence="2">cv. Salinas</strain>
        <tissue evidence="1">Seedlings</tissue>
    </source>
</reference>
<accession>A0A9R1WWK5</accession>
<sequence>MKIGIEILRRFWFIFCNHCGLGGCFRWMNGLHSKALPMEELIKTVGDQWKSSDIPKESEGIFIEDTYKLLEGGVDVITDAEKSL</sequence>
<evidence type="ECO:0000313" key="2">
    <source>
        <dbReference type="Proteomes" id="UP000235145"/>
    </source>
</evidence>
<dbReference type="PROSITE" id="PS51257">
    <property type="entry name" value="PROKAR_LIPOPROTEIN"/>
    <property type="match status" value="1"/>
</dbReference>
<protein>
    <submittedName>
        <fullName evidence="1">Uncharacterized protein</fullName>
    </submittedName>
</protein>